<name>A0AAE1GAR4_PETCI</name>
<dbReference type="EMBL" id="JAWQEG010000471">
    <property type="protein sequence ID" value="KAK3889619.1"/>
    <property type="molecule type" value="Genomic_DNA"/>
</dbReference>
<protein>
    <submittedName>
        <fullName evidence="2">Uncharacterized protein</fullName>
    </submittedName>
</protein>
<comment type="caution">
    <text evidence="2">The sequence shown here is derived from an EMBL/GenBank/DDBJ whole genome shotgun (WGS) entry which is preliminary data.</text>
</comment>
<dbReference type="Proteomes" id="UP001286313">
    <property type="component" value="Unassembled WGS sequence"/>
</dbReference>
<keyword evidence="3" id="KW-1185">Reference proteome</keyword>
<reference evidence="2" key="1">
    <citation type="submission" date="2023-10" db="EMBL/GenBank/DDBJ databases">
        <title>Genome assemblies of two species of porcelain crab, Petrolisthes cinctipes and Petrolisthes manimaculis (Anomura: Porcellanidae).</title>
        <authorList>
            <person name="Angst P."/>
        </authorList>
    </citation>
    <scope>NUCLEOTIDE SEQUENCE</scope>
    <source>
        <strain evidence="2">PB745_01</strain>
        <tissue evidence="2">Gill</tissue>
    </source>
</reference>
<accession>A0AAE1GAR4</accession>
<sequence>MVTQKQIEKRQGLKRIKWFKLKYPEKKMEFKERVLNELEPQIIDVEDWWNRSSGVILRVAREVLGESTGKIIENKETWLVVQRRSAAEDPAEEGSKKEIRTDKGRSGQSGI</sequence>
<dbReference type="AlphaFoldDB" id="A0AAE1GAR4"/>
<evidence type="ECO:0000313" key="3">
    <source>
        <dbReference type="Proteomes" id="UP001286313"/>
    </source>
</evidence>
<feature type="region of interest" description="Disordered" evidence="1">
    <location>
        <begin position="83"/>
        <end position="111"/>
    </location>
</feature>
<proteinExistence type="predicted"/>
<evidence type="ECO:0000313" key="2">
    <source>
        <dbReference type="EMBL" id="KAK3889619.1"/>
    </source>
</evidence>
<evidence type="ECO:0000256" key="1">
    <source>
        <dbReference type="SAM" id="MobiDB-lite"/>
    </source>
</evidence>
<feature type="compositionally biased region" description="Basic and acidic residues" evidence="1">
    <location>
        <begin position="93"/>
        <end position="105"/>
    </location>
</feature>
<organism evidence="2 3">
    <name type="scientific">Petrolisthes cinctipes</name>
    <name type="common">Flat porcelain crab</name>
    <dbReference type="NCBI Taxonomy" id="88211"/>
    <lineage>
        <taxon>Eukaryota</taxon>
        <taxon>Metazoa</taxon>
        <taxon>Ecdysozoa</taxon>
        <taxon>Arthropoda</taxon>
        <taxon>Crustacea</taxon>
        <taxon>Multicrustacea</taxon>
        <taxon>Malacostraca</taxon>
        <taxon>Eumalacostraca</taxon>
        <taxon>Eucarida</taxon>
        <taxon>Decapoda</taxon>
        <taxon>Pleocyemata</taxon>
        <taxon>Anomura</taxon>
        <taxon>Galatheoidea</taxon>
        <taxon>Porcellanidae</taxon>
        <taxon>Petrolisthes</taxon>
    </lineage>
</organism>
<gene>
    <name evidence="2" type="ORF">Pcinc_006386</name>
</gene>